<dbReference type="EMBL" id="BMFU01000001">
    <property type="protein sequence ID" value="GGH46366.1"/>
    <property type="molecule type" value="Genomic_DNA"/>
</dbReference>
<name>A0ABQ1Z438_9BACL</name>
<accession>A0ABQ1Z438</accession>
<evidence type="ECO:0000313" key="1">
    <source>
        <dbReference type="EMBL" id="GGH46366.1"/>
    </source>
</evidence>
<organism evidence="1 2">
    <name type="scientific">Paenibacillus silvae</name>
    <dbReference type="NCBI Taxonomy" id="1325358"/>
    <lineage>
        <taxon>Bacteria</taxon>
        <taxon>Bacillati</taxon>
        <taxon>Bacillota</taxon>
        <taxon>Bacilli</taxon>
        <taxon>Bacillales</taxon>
        <taxon>Paenibacillaceae</taxon>
        <taxon>Paenibacillus</taxon>
    </lineage>
</organism>
<proteinExistence type="predicted"/>
<dbReference type="Proteomes" id="UP000652153">
    <property type="component" value="Unassembled WGS sequence"/>
</dbReference>
<protein>
    <recommendedName>
        <fullName evidence="3">PARP catalytic domain-containing protein</fullName>
    </recommendedName>
</protein>
<comment type="caution">
    <text evidence="1">The sequence shown here is derived from an EMBL/GenBank/DDBJ whole genome shotgun (WGS) entry which is preliminary data.</text>
</comment>
<evidence type="ECO:0008006" key="3">
    <source>
        <dbReference type="Google" id="ProtNLM"/>
    </source>
</evidence>
<dbReference type="RefSeq" id="WP_188591384.1">
    <property type="nucleotide sequence ID" value="NZ_BMFU01000001.1"/>
</dbReference>
<reference evidence="2" key="1">
    <citation type="journal article" date="2019" name="Int. J. Syst. Evol. Microbiol.">
        <title>The Global Catalogue of Microorganisms (GCM) 10K type strain sequencing project: providing services to taxonomists for standard genome sequencing and annotation.</title>
        <authorList>
            <consortium name="The Broad Institute Genomics Platform"/>
            <consortium name="The Broad Institute Genome Sequencing Center for Infectious Disease"/>
            <person name="Wu L."/>
            <person name="Ma J."/>
        </authorList>
    </citation>
    <scope>NUCLEOTIDE SEQUENCE [LARGE SCALE GENOMIC DNA]</scope>
    <source>
        <strain evidence="2">CGMCC 1.12770</strain>
    </source>
</reference>
<gene>
    <name evidence="1" type="ORF">GCM10008014_08980</name>
</gene>
<keyword evidence="2" id="KW-1185">Reference proteome</keyword>
<sequence length="117" mass="13162">MTIWYHGVSPNSNFAGFDDAKRKNGENGMGFHFAQSIEDASVYGGVLKVNIKEEGFICTDLDEISSQMVDPLLVLSNWRLNIKQRGIHGVVYNNTSDHNKKLLLYNSGLIGSYCRYQ</sequence>
<evidence type="ECO:0000313" key="2">
    <source>
        <dbReference type="Proteomes" id="UP000652153"/>
    </source>
</evidence>